<reference evidence="1" key="1">
    <citation type="submission" date="2020-04" db="EMBL/GenBank/DDBJ databases">
        <authorList>
            <person name="Chiriac C."/>
            <person name="Salcher M."/>
            <person name="Ghai R."/>
            <person name="Kavagutti S V."/>
        </authorList>
    </citation>
    <scope>NUCLEOTIDE SEQUENCE</scope>
</reference>
<gene>
    <name evidence="2" type="ORF">UFOVP262_50</name>
    <name evidence="1" type="ORF">UFOVP90_43</name>
</gene>
<sequence length="141" mass="15831">MTTQQNVLNYAQAIQNQLAATVSPVPVYANFNRNFAEQTQFLVWQLRNVHQPVYTGPTQSNKGIDTPTFQTSVFASDMNNCFSMTNQILQALHGFSGFFGVKGSFAGIFVSKIDISMLYNTYDDNVKLNQIILDCRMDIPC</sequence>
<proteinExistence type="predicted"/>
<dbReference type="EMBL" id="LR796202">
    <property type="protein sequence ID" value="CAB4126914.1"/>
    <property type="molecule type" value="Genomic_DNA"/>
</dbReference>
<accession>A0A6J5KWS5</accession>
<organism evidence="1">
    <name type="scientific">uncultured Caudovirales phage</name>
    <dbReference type="NCBI Taxonomy" id="2100421"/>
    <lineage>
        <taxon>Viruses</taxon>
        <taxon>Duplodnaviria</taxon>
        <taxon>Heunggongvirae</taxon>
        <taxon>Uroviricota</taxon>
        <taxon>Caudoviricetes</taxon>
        <taxon>Peduoviridae</taxon>
        <taxon>Maltschvirus</taxon>
        <taxon>Maltschvirus maltsch</taxon>
    </lineage>
</organism>
<dbReference type="EMBL" id="LR796276">
    <property type="protein sequence ID" value="CAB4133862.1"/>
    <property type="molecule type" value="Genomic_DNA"/>
</dbReference>
<evidence type="ECO:0000313" key="1">
    <source>
        <dbReference type="EMBL" id="CAB4126914.1"/>
    </source>
</evidence>
<protein>
    <submittedName>
        <fullName evidence="1">Uncharacterized protein</fullName>
    </submittedName>
</protein>
<name>A0A6J5KWS5_9CAUD</name>
<evidence type="ECO:0000313" key="2">
    <source>
        <dbReference type="EMBL" id="CAB4133862.1"/>
    </source>
</evidence>